<dbReference type="Gene3D" id="1.25.10.10">
    <property type="entry name" value="Leucine-rich Repeat Variant"/>
    <property type="match status" value="1"/>
</dbReference>
<feature type="compositionally biased region" description="Basic and acidic residues" evidence="5">
    <location>
        <begin position="19"/>
        <end position="41"/>
    </location>
</feature>
<evidence type="ECO:0000259" key="6">
    <source>
        <dbReference type="PROSITE" id="PS51214"/>
    </source>
</evidence>
<comment type="caution">
    <text evidence="7">The sequence shown here is derived from an EMBL/GenBank/DDBJ whole genome shotgun (WGS) entry which is preliminary data.</text>
</comment>
<feature type="region of interest" description="Disordered" evidence="5">
    <location>
        <begin position="1"/>
        <end position="41"/>
    </location>
</feature>
<dbReference type="OrthoDB" id="29145at2759"/>
<dbReference type="EMBL" id="JANBPY010001166">
    <property type="protein sequence ID" value="KAJ1961272.1"/>
    <property type="molecule type" value="Genomic_DNA"/>
</dbReference>
<reference evidence="7" key="1">
    <citation type="submission" date="2022-07" db="EMBL/GenBank/DDBJ databases">
        <title>Phylogenomic reconstructions and comparative analyses of Kickxellomycotina fungi.</title>
        <authorList>
            <person name="Reynolds N.K."/>
            <person name="Stajich J.E."/>
            <person name="Barry K."/>
            <person name="Grigoriev I.V."/>
            <person name="Crous P."/>
            <person name="Smith M.E."/>
        </authorList>
    </citation>
    <scope>NUCLEOTIDE SEQUENCE</scope>
    <source>
        <strain evidence="7">RSA 1196</strain>
    </source>
</reference>
<dbReference type="Proteomes" id="UP001150925">
    <property type="component" value="Unassembled WGS sequence"/>
</dbReference>
<feature type="compositionally biased region" description="Basic and acidic residues" evidence="5">
    <location>
        <begin position="1"/>
        <end position="10"/>
    </location>
</feature>
<dbReference type="InterPro" id="IPR011989">
    <property type="entry name" value="ARM-like"/>
</dbReference>
<feature type="non-terminal residue" evidence="7">
    <location>
        <position position="153"/>
    </location>
</feature>
<evidence type="ECO:0000256" key="3">
    <source>
        <dbReference type="ARBA" id="ARBA00022927"/>
    </source>
</evidence>
<accession>A0A9W8E2G9</accession>
<protein>
    <submittedName>
        <fullName evidence="7">Importin subunit alpha-1</fullName>
    </submittedName>
</protein>
<proteinExistence type="inferred from homology"/>
<sequence length="153" mass="17830">MDSHVPEHQRNACKSKGFFKNDELRRRRDEQSVEIRKQKREESLAKKRNLAVVNAAVSDSEDEEASSVALNQQLQEQHRKKLQKELQKHLPQMMSGLYADGMEEQLQATTKFRMLLSKQRNPPIEEVISCGVVLRFVEFLRSPHSLIQFEAAW</sequence>
<dbReference type="PANTHER" id="PTHR23316">
    <property type="entry name" value="IMPORTIN ALPHA"/>
    <property type="match status" value="1"/>
</dbReference>
<evidence type="ECO:0000256" key="4">
    <source>
        <dbReference type="PROSITE-ProRule" id="PRU00561"/>
    </source>
</evidence>
<dbReference type="SUPFAM" id="SSF48371">
    <property type="entry name" value="ARM repeat"/>
    <property type="match status" value="1"/>
</dbReference>
<keyword evidence="3" id="KW-0653">Protein transport</keyword>
<evidence type="ECO:0000256" key="1">
    <source>
        <dbReference type="ARBA" id="ARBA00010394"/>
    </source>
</evidence>
<dbReference type="PROSITE" id="PS51214">
    <property type="entry name" value="IBB"/>
    <property type="match status" value="1"/>
</dbReference>
<dbReference type="Gene3D" id="1.20.5.690">
    <property type="entry name" value="Importin-alpha, importin-beta-binding domain"/>
    <property type="match status" value="1"/>
</dbReference>
<name>A0A9W8E2G9_9FUNG</name>
<dbReference type="AlphaFoldDB" id="A0A9W8E2G9"/>
<organism evidence="7 8">
    <name type="scientific">Dispira parvispora</name>
    <dbReference type="NCBI Taxonomy" id="1520584"/>
    <lineage>
        <taxon>Eukaryota</taxon>
        <taxon>Fungi</taxon>
        <taxon>Fungi incertae sedis</taxon>
        <taxon>Zoopagomycota</taxon>
        <taxon>Kickxellomycotina</taxon>
        <taxon>Dimargaritomycetes</taxon>
        <taxon>Dimargaritales</taxon>
        <taxon>Dimargaritaceae</taxon>
        <taxon>Dispira</taxon>
    </lineage>
</organism>
<keyword evidence="2 4" id="KW-0813">Transport</keyword>
<evidence type="ECO:0000313" key="7">
    <source>
        <dbReference type="EMBL" id="KAJ1961272.1"/>
    </source>
</evidence>
<dbReference type="InterPro" id="IPR000225">
    <property type="entry name" value="Armadillo"/>
</dbReference>
<evidence type="ECO:0000256" key="5">
    <source>
        <dbReference type="SAM" id="MobiDB-lite"/>
    </source>
</evidence>
<dbReference type="GO" id="GO:0006606">
    <property type="term" value="P:protein import into nucleus"/>
    <property type="evidence" value="ECO:0007669"/>
    <property type="project" value="InterPro"/>
</dbReference>
<comment type="similarity">
    <text evidence="1">Belongs to the importin alpha family.</text>
</comment>
<keyword evidence="8" id="KW-1185">Reference proteome</keyword>
<dbReference type="InterPro" id="IPR002652">
    <property type="entry name" value="Importin-a_IBB"/>
</dbReference>
<evidence type="ECO:0000313" key="8">
    <source>
        <dbReference type="Proteomes" id="UP001150925"/>
    </source>
</evidence>
<dbReference type="Pfam" id="PF01749">
    <property type="entry name" value="IBB"/>
    <property type="match status" value="1"/>
</dbReference>
<gene>
    <name evidence="7" type="primary">cut15_1</name>
    <name evidence="7" type="ORF">IWQ62_003925</name>
</gene>
<dbReference type="InterPro" id="IPR036975">
    <property type="entry name" value="Importin-a_IBB_sf"/>
</dbReference>
<dbReference type="Pfam" id="PF00514">
    <property type="entry name" value="Arm"/>
    <property type="match status" value="1"/>
</dbReference>
<dbReference type="InterPro" id="IPR016024">
    <property type="entry name" value="ARM-type_fold"/>
</dbReference>
<dbReference type="GO" id="GO:0061608">
    <property type="term" value="F:nuclear import signal receptor activity"/>
    <property type="evidence" value="ECO:0007669"/>
    <property type="project" value="InterPro"/>
</dbReference>
<evidence type="ECO:0000256" key="2">
    <source>
        <dbReference type="ARBA" id="ARBA00022448"/>
    </source>
</evidence>
<feature type="domain" description="IBB" evidence="6">
    <location>
        <begin position="1"/>
        <end position="57"/>
    </location>
</feature>